<dbReference type="InterPro" id="IPR050116">
    <property type="entry name" value="DNA_polymerase-Y"/>
</dbReference>
<dbReference type="Proteomes" id="UP000614469">
    <property type="component" value="Unassembled WGS sequence"/>
</dbReference>
<evidence type="ECO:0000313" key="4">
    <source>
        <dbReference type="Proteomes" id="UP000614469"/>
    </source>
</evidence>
<comment type="similarity">
    <text evidence="1">Belongs to the DNA polymerase type-Y family.</text>
</comment>
<dbReference type="EMBL" id="JACNJN010000003">
    <property type="protein sequence ID" value="MBC8333632.1"/>
    <property type="molecule type" value="Genomic_DNA"/>
</dbReference>
<dbReference type="InterPro" id="IPR043128">
    <property type="entry name" value="Rev_trsase/Diguanyl_cyclase"/>
</dbReference>
<protein>
    <submittedName>
        <fullName evidence="3">DNA polymerase IV</fullName>
    </submittedName>
</protein>
<dbReference type="InterPro" id="IPR001126">
    <property type="entry name" value="UmuC"/>
</dbReference>
<organism evidence="3 4">
    <name type="scientific">Candidatus Desulfolinea nitratireducens</name>
    <dbReference type="NCBI Taxonomy" id="2841698"/>
    <lineage>
        <taxon>Bacteria</taxon>
        <taxon>Bacillati</taxon>
        <taxon>Chloroflexota</taxon>
        <taxon>Anaerolineae</taxon>
        <taxon>Anaerolineales</taxon>
        <taxon>Anaerolineales incertae sedis</taxon>
        <taxon>Candidatus Desulfolinea</taxon>
    </lineage>
</organism>
<gene>
    <name evidence="3" type="ORF">H8E29_00040</name>
</gene>
<dbReference type="GO" id="GO:0042276">
    <property type="term" value="P:error-prone translesion synthesis"/>
    <property type="evidence" value="ECO:0007669"/>
    <property type="project" value="TreeGrafter"/>
</dbReference>
<dbReference type="GO" id="GO:0009432">
    <property type="term" value="P:SOS response"/>
    <property type="evidence" value="ECO:0007669"/>
    <property type="project" value="TreeGrafter"/>
</dbReference>
<name>A0A8J6NHE5_9CHLR</name>
<dbReference type="GO" id="GO:0006281">
    <property type="term" value="P:DNA repair"/>
    <property type="evidence" value="ECO:0007669"/>
    <property type="project" value="InterPro"/>
</dbReference>
<evidence type="ECO:0000256" key="1">
    <source>
        <dbReference type="ARBA" id="ARBA00010945"/>
    </source>
</evidence>
<reference evidence="3 4" key="1">
    <citation type="submission" date="2020-08" db="EMBL/GenBank/DDBJ databases">
        <title>Bridging the membrane lipid divide: bacteria of the FCB group superphylum have the potential to synthesize archaeal ether lipids.</title>
        <authorList>
            <person name="Villanueva L."/>
            <person name="Von Meijenfeldt F.A.B."/>
            <person name="Westbye A.B."/>
            <person name="Yadav S."/>
            <person name="Hopmans E.C."/>
            <person name="Dutilh B.E."/>
            <person name="Sinninghe Damste J.S."/>
        </authorList>
    </citation>
    <scope>NUCLEOTIDE SEQUENCE [LARGE SCALE GENOMIC DNA]</scope>
    <source>
        <strain evidence="3">NIOZ-UU36</strain>
    </source>
</reference>
<evidence type="ECO:0000313" key="3">
    <source>
        <dbReference type="EMBL" id="MBC8333632.1"/>
    </source>
</evidence>
<dbReference type="Pfam" id="PF00817">
    <property type="entry name" value="IMS"/>
    <property type="match status" value="1"/>
</dbReference>
<accession>A0A8J6NHE5</accession>
<dbReference type="Gene3D" id="3.30.70.270">
    <property type="match status" value="1"/>
</dbReference>
<dbReference type="PANTHER" id="PTHR11076">
    <property type="entry name" value="DNA REPAIR POLYMERASE UMUC / TRANSFERASE FAMILY MEMBER"/>
    <property type="match status" value="1"/>
</dbReference>
<dbReference type="AlphaFoldDB" id="A0A8J6NHE5"/>
<sequence length="168" mass="18393">MKNHFRKILHVDLDAFFCSVEELLDPSLKGKTFATGGTSEGRGVVTSCSYAARLVGIRSAMPMQKAKKLCPDLITVRGHYQYYSDYSARVMRILENLTPLVEPISIDEAFLDVSDLPQDMSTIAIDIQMKIMAETGLPCSIGAAANKLVAKIATNIGKSEHKKPTSPM</sequence>
<dbReference type="InterPro" id="IPR043502">
    <property type="entry name" value="DNA/RNA_pol_sf"/>
</dbReference>
<feature type="domain" description="UmuC" evidence="2">
    <location>
        <begin position="8"/>
        <end position="158"/>
    </location>
</feature>
<dbReference type="PROSITE" id="PS50173">
    <property type="entry name" value="UMUC"/>
    <property type="match status" value="1"/>
</dbReference>
<dbReference type="GO" id="GO:0005829">
    <property type="term" value="C:cytosol"/>
    <property type="evidence" value="ECO:0007669"/>
    <property type="project" value="TreeGrafter"/>
</dbReference>
<proteinExistence type="inferred from homology"/>
<dbReference type="SUPFAM" id="SSF56672">
    <property type="entry name" value="DNA/RNA polymerases"/>
    <property type="match status" value="1"/>
</dbReference>
<dbReference type="Gene3D" id="3.40.1170.60">
    <property type="match status" value="1"/>
</dbReference>
<dbReference type="PANTHER" id="PTHR11076:SF34">
    <property type="entry name" value="PROTEIN UMUC"/>
    <property type="match status" value="1"/>
</dbReference>
<evidence type="ECO:0000259" key="2">
    <source>
        <dbReference type="PROSITE" id="PS50173"/>
    </source>
</evidence>
<dbReference type="GO" id="GO:0003887">
    <property type="term" value="F:DNA-directed DNA polymerase activity"/>
    <property type="evidence" value="ECO:0007669"/>
    <property type="project" value="TreeGrafter"/>
</dbReference>
<comment type="caution">
    <text evidence="3">The sequence shown here is derived from an EMBL/GenBank/DDBJ whole genome shotgun (WGS) entry which is preliminary data.</text>
</comment>
<feature type="non-terminal residue" evidence="3">
    <location>
        <position position="168"/>
    </location>
</feature>